<dbReference type="RefSeq" id="WP_264744610.1">
    <property type="nucleotide sequence ID" value="NZ_JAPDHV010000009.1"/>
</dbReference>
<dbReference type="InterPro" id="IPR058074">
    <property type="entry name" value="Bacteriocin-like"/>
</dbReference>
<dbReference type="Proteomes" id="UP001163719">
    <property type="component" value="Unassembled WGS sequence"/>
</dbReference>
<dbReference type="NCBIfam" id="NF047798">
    <property type="entry name" value="leader_Chryseo"/>
    <property type="match status" value="1"/>
</dbReference>
<organism evidence="1 2">
    <name type="scientific">Chryseobacterium oryctis</name>
    <dbReference type="NCBI Taxonomy" id="2952618"/>
    <lineage>
        <taxon>Bacteria</taxon>
        <taxon>Pseudomonadati</taxon>
        <taxon>Bacteroidota</taxon>
        <taxon>Flavobacteriia</taxon>
        <taxon>Flavobacteriales</taxon>
        <taxon>Weeksellaceae</taxon>
        <taxon>Chryseobacterium group</taxon>
        <taxon>Chryseobacterium</taxon>
    </lineage>
</organism>
<accession>A0ABT3HSD2</accession>
<proteinExistence type="predicted"/>
<sequence length="66" mass="7137">MKNLKKISREQLKNVKGGVKMMEALEDCSYKCCWDSQPNNCSGVITVSQQDSGTVSCTAGSHLVAV</sequence>
<evidence type="ECO:0000313" key="1">
    <source>
        <dbReference type="EMBL" id="MCW3162695.1"/>
    </source>
</evidence>
<dbReference type="EMBL" id="JAPDHV010000009">
    <property type="protein sequence ID" value="MCW3162695.1"/>
    <property type="molecule type" value="Genomic_DNA"/>
</dbReference>
<gene>
    <name evidence="1" type="ORF">OH806_15590</name>
</gene>
<comment type="caution">
    <text evidence="1">The sequence shown here is derived from an EMBL/GenBank/DDBJ whole genome shotgun (WGS) entry which is preliminary data.</text>
</comment>
<protein>
    <recommendedName>
        <fullName evidence="3">Natural product</fullName>
    </recommendedName>
</protein>
<evidence type="ECO:0008006" key="3">
    <source>
        <dbReference type="Google" id="ProtNLM"/>
    </source>
</evidence>
<evidence type="ECO:0000313" key="2">
    <source>
        <dbReference type="Proteomes" id="UP001163719"/>
    </source>
</evidence>
<keyword evidence="2" id="KW-1185">Reference proteome</keyword>
<name>A0ABT3HSD2_9FLAO</name>
<reference evidence="1" key="1">
    <citation type="submission" date="2022-10" db="EMBL/GenBank/DDBJ databases">
        <title>Chryseobacterium babae sp. nov. isolated from the gut of the beetle Oryctes rhinoceros, and Chryseobacterium kimseyorum sp. nov., isolated from a stick insect rearing cage.</title>
        <authorList>
            <person name="Shelomi M."/>
            <person name="Han C.-J."/>
            <person name="Chen W.-M."/>
            <person name="Chen H.-K."/>
            <person name="Liaw S.-J."/>
            <person name="Muhle E."/>
            <person name="Clermont D."/>
        </authorList>
    </citation>
    <scope>NUCLEOTIDE SEQUENCE</scope>
    <source>
        <strain evidence="1">WLa1L2M3</strain>
    </source>
</reference>